<protein>
    <recommendedName>
        <fullName evidence="5">HTH tetR-type domain-containing protein</fullName>
    </recommendedName>
</protein>
<accession>A0AA37RUM6</accession>
<dbReference type="RefSeq" id="WP_095505510.1">
    <property type="nucleotide sequence ID" value="NZ_BSNC01000003.1"/>
</dbReference>
<organism evidence="6 7">
    <name type="scientific">Paraferrimonas sedimenticola</name>
    <dbReference type="NCBI Taxonomy" id="375674"/>
    <lineage>
        <taxon>Bacteria</taxon>
        <taxon>Pseudomonadati</taxon>
        <taxon>Pseudomonadota</taxon>
        <taxon>Gammaproteobacteria</taxon>
        <taxon>Alteromonadales</taxon>
        <taxon>Ferrimonadaceae</taxon>
        <taxon>Paraferrimonas</taxon>
    </lineage>
</organism>
<evidence type="ECO:0000256" key="4">
    <source>
        <dbReference type="PROSITE-ProRule" id="PRU00335"/>
    </source>
</evidence>
<evidence type="ECO:0000256" key="2">
    <source>
        <dbReference type="ARBA" id="ARBA00023125"/>
    </source>
</evidence>
<feature type="domain" description="HTH tetR-type" evidence="5">
    <location>
        <begin position="10"/>
        <end position="70"/>
    </location>
</feature>
<dbReference type="Proteomes" id="UP001161422">
    <property type="component" value="Unassembled WGS sequence"/>
</dbReference>
<dbReference type="PRINTS" id="PR00455">
    <property type="entry name" value="HTHTETR"/>
</dbReference>
<dbReference type="SUPFAM" id="SSF46689">
    <property type="entry name" value="Homeodomain-like"/>
    <property type="match status" value="1"/>
</dbReference>
<dbReference type="GO" id="GO:0003700">
    <property type="term" value="F:DNA-binding transcription factor activity"/>
    <property type="evidence" value="ECO:0007669"/>
    <property type="project" value="TreeGrafter"/>
</dbReference>
<name>A0AA37RUM6_9GAMM</name>
<evidence type="ECO:0000313" key="6">
    <source>
        <dbReference type="EMBL" id="GLP95508.1"/>
    </source>
</evidence>
<dbReference type="EMBL" id="BSNC01000003">
    <property type="protein sequence ID" value="GLP95508.1"/>
    <property type="molecule type" value="Genomic_DNA"/>
</dbReference>
<reference evidence="6" key="2">
    <citation type="submission" date="2023-01" db="EMBL/GenBank/DDBJ databases">
        <title>Draft genome sequence of Paraferrimonas sedimenticola strain NBRC 101628.</title>
        <authorList>
            <person name="Sun Q."/>
            <person name="Mori K."/>
        </authorList>
    </citation>
    <scope>NUCLEOTIDE SEQUENCE</scope>
    <source>
        <strain evidence="6">NBRC 101628</strain>
    </source>
</reference>
<sequence>MNQTLSNTPRVNEDKIIEAALVCFGRYGFQKASMADVAKQAQLSRTALYKYYNNKEKLFLAICDKAFSEVSEAIQLAAQIEGEPLTRLQAIFSARMLWFFKMLDYGPHGFEMIDQNHKVSGVVGSKANQKFVARIAGLFEEAEASGELALAAQKVSPMFAAQLLVDSADGVLAETHHKDELQQRVALLIRVFWQGLAVR</sequence>
<evidence type="ECO:0000256" key="1">
    <source>
        <dbReference type="ARBA" id="ARBA00023015"/>
    </source>
</evidence>
<comment type="caution">
    <text evidence="6">The sequence shown here is derived from an EMBL/GenBank/DDBJ whole genome shotgun (WGS) entry which is preliminary data.</text>
</comment>
<dbReference type="Pfam" id="PF00440">
    <property type="entry name" value="TetR_N"/>
    <property type="match status" value="1"/>
</dbReference>
<keyword evidence="2 4" id="KW-0238">DNA-binding</keyword>
<dbReference type="InterPro" id="IPR001647">
    <property type="entry name" value="HTH_TetR"/>
</dbReference>
<dbReference type="InterPro" id="IPR050109">
    <property type="entry name" value="HTH-type_TetR-like_transc_reg"/>
</dbReference>
<keyword evidence="7" id="KW-1185">Reference proteome</keyword>
<dbReference type="Gene3D" id="1.10.10.60">
    <property type="entry name" value="Homeodomain-like"/>
    <property type="match status" value="1"/>
</dbReference>
<keyword evidence="1" id="KW-0805">Transcription regulation</keyword>
<dbReference type="PANTHER" id="PTHR30055">
    <property type="entry name" value="HTH-TYPE TRANSCRIPTIONAL REGULATOR RUTR"/>
    <property type="match status" value="1"/>
</dbReference>
<reference evidence="6" key="1">
    <citation type="journal article" date="2014" name="Int. J. Syst. Evol. Microbiol.">
        <title>Complete genome sequence of Corynebacterium casei LMG S-19264T (=DSM 44701T), isolated from a smear-ripened cheese.</title>
        <authorList>
            <consortium name="US DOE Joint Genome Institute (JGI-PGF)"/>
            <person name="Walter F."/>
            <person name="Albersmeier A."/>
            <person name="Kalinowski J."/>
            <person name="Ruckert C."/>
        </authorList>
    </citation>
    <scope>NUCLEOTIDE SEQUENCE</scope>
    <source>
        <strain evidence="6">NBRC 101628</strain>
    </source>
</reference>
<dbReference type="Gene3D" id="1.10.357.10">
    <property type="entry name" value="Tetracycline Repressor, domain 2"/>
    <property type="match status" value="1"/>
</dbReference>
<dbReference type="PANTHER" id="PTHR30055:SF234">
    <property type="entry name" value="HTH-TYPE TRANSCRIPTIONAL REGULATOR BETI"/>
    <property type="match status" value="1"/>
</dbReference>
<dbReference type="PROSITE" id="PS50977">
    <property type="entry name" value="HTH_TETR_2"/>
    <property type="match status" value="1"/>
</dbReference>
<gene>
    <name evidence="6" type="ORF">GCM10007895_08140</name>
</gene>
<evidence type="ECO:0000256" key="3">
    <source>
        <dbReference type="ARBA" id="ARBA00023163"/>
    </source>
</evidence>
<feature type="DNA-binding region" description="H-T-H motif" evidence="4">
    <location>
        <begin position="33"/>
        <end position="52"/>
    </location>
</feature>
<evidence type="ECO:0000313" key="7">
    <source>
        <dbReference type="Proteomes" id="UP001161422"/>
    </source>
</evidence>
<keyword evidence="3" id="KW-0804">Transcription</keyword>
<dbReference type="GO" id="GO:0000976">
    <property type="term" value="F:transcription cis-regulatory region binding"/>
    <property type="evidence" value="ECO:0007669"/>
    <property type="project" value="TreeGrafter"/>
</dbReference>
<dbReference type="AlphaFoldDB" id="A0AA37RUM6"/>
<proteinExistence type="predicted"/>
<dbReference type="InterPro" id="IPR009057">
    <property type="entry name" value="Homeodomain-like_sf"/>
</dbReference>
<evidence type="ECO:0000259" key="5">
    <source>
        <dbReference type="PROSITE" id="PS50977"/>
    </source>
</evidence>